<accession>A0A1H0QMU8</accession>
<organism evidence="1 2">
    <name type="scientific">Filomicrobium insigne</name>
    <dbReference type="NCBI Taxonomy" id="418854"/>
    <lineage>
        <taxon>Bacteria</taxon>
        <taxon>Pseudomonadati</taxon>
        <taxon>Pseudomonadota</taxon>
        <taxon>Alphaproteobacteria</taxon>
        <taxon>Hyphomicrobiales</taxon>
        <taxon>Hyphomicrobiaceae</taxon>
        <taxon>Filomicrobium</taxon>
    </lineage>
</organism>
<evidence type="ECO:0000313" key="1">
    <source>
        <dbReference type="EMBL" id="SDP18066.1"/>
    </source>
</evidence>
<evidence type="ECO:0000313" key="2">
    <source>
        <dbReference type="Proteomes" id="UP000198795"/>
    </source>
</evidence>
<protein>
    <submittedName>
        <fullName evidence="1">Uncharacterized protein</fullName>
    </submittedName>
</protein>
<sequence length="121" mass="13907">MRPRAVAGLNSINPRNWVQMTTITLKADATRFYSSYDEDAFFGWLKAIGCVVNFYGRGKTLYIDVASGKLTEESLRELLALFRRYDVEMKQLAQFASDANHHWFSEPTKYWHSDVFGSGEP</sequence>
<gene>
    <name evidence="1" type="ORF">SAMN04488061_2414</name>
</gene>
<name>A0A1H0QMU8_9HYPH</name>
<proteinExistence type="predicted"/>
<reference evidence="1 2" key="1">
    <citation type="submission" date="2016-10" db="EMBL/GenBank/DDBJ databases">
        <authorList>
            <person name="Varghese N."/>
            <person name="Submissions S."/>
        </authorList>
    </citation>
    <scope>NUCLEOTIDE SEQUENCE [LARGE SCALE GENOMIC DNA]</scope>
    <source>
        <strain evidence="1 2">CGMCC 1.6497</strain>
    </source>
</reference>
<dbReference type="EMBL" id="FNJC01000003">
    <property type="protein sequence ID" value="SDP18066.1"/>
    <property type="molecule type" value="Genomic_DNA"/>
</dbReference>
<comment type="caution">
    <text evidence="1">The sequence shown here is derived from an EMBL/GenBank/DDBJ whole genome shotgun (WGS) entry which is preliminary data.</text>
</comment>
<keyword evidence="2" id="KW-1185">Reference proteome</keyword>
<dbReference type="Proteomes" id="UP000198795">
    <property type="component" value="Unassembled WGS sequence"/>
</dbReference>